<dbReference type="PANTHER" id="PTHR16039:SF1">
    <property type="entry name" value="HAUS AUGMIN-LIKE COMPLEX SUBUNIT 2"/>
    <property type="match status" value="1"/>
</dbReference>
<dbReference type="GO" id="GO:0051225">
    <property type="term" value="P:spindle assembly"/>
    <property type="evidence" value="ECO:0007669"/>
    <property type="project" value="InterPro"/>
</dbReference>
<gene>
    <name evidence="1" type="ORF">GIB67_039965</name>
</gene>
<dbReference type="GO" id="GO:0031023">
    <property type="term" value="P:microtubule organizing center organization"/>
    <property type="evidence" value="ECO:0007669"/>
    <property type="project" value="InterPro"/>
</dbReference>
<dbReference type="GO" id="GO:1990498">
    <property type="term" value="C:mitotic spindle microtubule"/>
    <property type="evidence" value="ECO:0007669"/>
    <property type="project" value="TreeGrafter"/>
</dbReference>
<evidence type="ECO:0000313" key="2">
    <source>
        <dbReference type="Proteomes" id="UP000541444"/>
    </source>
</evidence>
<dbReference type="OrthoDB" id="2436605at2759"/>
<dbReference type="GO" id="GO:0007020">
    <property type="term" value="P:microtubule nucleation"/>
    <property type="evidence" value="ECO:0007669"/>
    <property type="project" value="TreeGrafter"/>
</dbReference>
<dbReference type="Pfam" id="PF15003">
    <property type="entry name" value="HAUS2"/>
    <property type="match status" value="1"/>
</dbReference>
<dbReference type="Pfam" id="PF05834">
    <property type="entry name" value="Lycopene_cycl"/>
    <property type="match status" value="1"/>
</dbReference>
<organism evidence="1 2">
    <name type="scientific">Kingdonia uniflora</name>
    <dbReference type="NCBI Taxonomy" id="39325"/>
    <lineage>
        <taxon>Eukaryota</taxon>
        <taxon>Viridiplantae</taxon>
        <taxon>Streptophyta</taxon>
        <taxon>Embryophyta</taxon>
        <taxon>Tracheophyta</taxon>
        <taxon>Spermatophyta</taxon>
        <taxon>Magnoliopsida</taxon>
        <taxon>Ranunculales</taxon>
        <taxon>Circaeasteraceae</taxon>
        <taxon>Kingdonia</taxon>
    </lineage>
</organism>
<sequence length="171" mass="19717">MEKKIESLARITAILKDIIQNKDRIIARLQRPYSLDCFPVEVEYHKQFLELLLKAKSDYVALTLSVADFQWSQNFRESPTIWEECSGLSPLPWHHAFVCEGEIFVPCRLAPVASGAASVKLLKYKVGGARISVQITYGVEVELENNPYYPSLMVFMYYRDYMKQKVQSLDT</sequence>
<dbReference type="InterPro" id="IPR028346">
    <property type="entry name" value="HAUS2"/>
</dbReference>
<dbReference type="AlphaFoldDB" id="A0A7J7P4E8"/>
<dbReference type="PANTHER" id="PTHR16039">
    <property type="entry name" value="HAUS AUGMIN-LIKE COMPLEX SUBUNIT 2"/>
    <property type="match status" value="1"/>
</dbReference>
<evidence type="ECO:0000313" key="1">
    <source>
        <dbReference type="EMBL" id="KAF6174014.1"/>
    </source>
</evidence>
<protein>
    <submittedName>
        <fullName evidence="1">Uncharacterized protein</fullName>
    </submittedName>
</protein>
<reference evidence="1 2" key="1">
    <citation type="journal article" date="2020" name="IScience">
        <title>Genome Sequencing of the Endangered Kingdonia uniflora (Circaeasteraceae, Ranunculales) Reveals Potential Mechanisms of Evolutionary Specialization.</title>
        <authorList>
            <person name="Sun Y."/>
            <person name="Deng T."/>
            <person name="Zhang A."/>
            <person name="Moore M.J."/>
            <person name="Landis J.B."/>
            <person name="Lin N."/>
            <person name="Zhang H."/>
            <person name="Zhang X."/>
            <person name="Huang J."/>
            <person name="Zhang X."/>
            <person name="Sun H."/>
            <person name="Wang H."/>
        </authorList>
    </citation>
    <scope>NUCLEOTIDE SEQUENCE [LARGE SCALE GENOMIC DNA]</scope>
    <source>
        <strain evidence="1">TB1705</strain>
        <tissue evidence="1">Leaf</tissue>
    </source>
</reference>
<dbReference type="EMBL" id="JACGCM010000309">
    <property type="protein sequence ID" value="KAF6174014.1"/>
    <property type="molecule type" value="Genomic_DNA"/>
</dbReference>
<keyword evidence="2" id="KW-1185">Reference proteome</keyword>
<comment type="caution">
    <text evidence="1">The sequence shown here is derived from an EMBL/GenBank/DDBJ whole genome shotgun (WGS) entry which is preliminary data.</text>
</comment>
<name>A0A7J7P4E8_9MAGN</name>
<accession>A0A7J7P4E8</accession>
<dbReference type="Proteomes" id="UP000541444">
    <property type="component" value="Unassembled WGS sequence"/>
</dbReference>
<proteinExistence type="predicted"/>